<dbReference type="EMBL" id="BPQJ01000061">
    <property type="protein sequence ID" value="GJD66309.1"/>
    <property type="molecule type" value="Genomic_DNA"/>
</dbReference>
<protein>
    <submittedName>
        <fullName evidence="1">Uncharacterized protein</fullName>
    </submittedName>
</protein>
<organism evidence="1 2">
    <name type="scientific">Methylobacterium frigidaeris</name>
    <dbReference type="NCBI Taxonomy" id="2038277"/>
    <lineage>
        <taxon>Bacteria</taxon>
        <taxon>Pseudomonadati</taxon>
        <taxon>Pseudomonadota</taxon>
        <taxon>Alphaproteobacteria</taxon>
        <taxon>Hyphomicrobiales</taxon>
        <taxon>Methylobacteriaceae</taxon>
        <taxon>Methylobacterium</taxon>
    </lineage>
</organism>
<dbReference type="Proteomes" id="UP001055286">
    <property type="component" value="Unassembled WGS sequence"/>
</dbReference>
<gene>
    <name evidence="1" type="ORF">MPEAHAMD_6506</name>
</gene>
<proteinExistence type="predicted"/>
<name>A0AA37M8M6_9HYPH</name>
<keyword evidence="2" id="KW-1185">Reference proteome</keyword>
<sequence>MTAWGATASEVAIHLQCLIETEHQLALADRAWRAEVRRLHGPDGVLLHGYSPLGMGEPGTQQRTAYEVRRVAIAAWRQVRARERSAM</sequence>
<evidence type="ECO:0000313" key="2">
    <source>
        <dbReference type="Proteomes" id="UP001055286"/>
    </source>
</evidence>
<dbReference type="AlphaFoldDB" id="A0AA37M8M6"/>
<reference evidence="1" key="2">
    <citation type="submission" date="2021-08" db="EMBL/GenBank/DDBJ databases">
        <authorList>
            <person name="Tani A."/>
            <person name="Ola A."/>
            <person name="Ogura Y."/>
            <person name="Katsura K."/>
            <person name="Hayashi T."/>
        </authorList>
    </citation>
    <scope>NUCLEOTIDE SEQUENCE</scope>
    <source>
        <strain evidence="1">JCM 32048</strain>
    </source>
</reference>
<reference evidence="1" key="1">
    <citation type="journal article" date="2016" name="Front. Microbiol.">
        <title>Genome Sequence of the Piezophilic, Mesophilic Sulfate-Reducing Bacterium Desulfovibrio indicus J2T.</title>
        <authorList>
            <person name="Cao J."/>
            <person name="Maignien L."/>
            <person name="Shao Z."/>
            <person name="Alain K."/>
            <person name="Jebbar M."/>
        </authorList>
    </citation>
    <scope>NUCLEOTIDE SEQUENCE</scope>
    <source>
        <strain evidence="1">JCM 32048</strain>
    </source>
</reference>
<evidence type="ECO:0000313" key="1">
    <source>
        <dbReference type="EMBL" id="GJD66309.1"/>
    </source>
</evidence>
<comment type="caution">
    <text evidence="1">The sequence shown here is derived from an EMBL/GenBank/DDBJ whole genome shotgun (WGS) entry which is preliminary data.</text>
</comment>
<accession>A0AA37M8M6</accession>